<organism evidence="11 12">
    <name type="scientific">Rotaria sordida</name>
    <dbReference type="NCBI Taxonomy" id="392033"/>
    <lineage>
        <taxon>Eukaryota</taxon>
        <taxon>Metazoa</taxon>
        <taxon>Spiralia</taxon>
        <taxon>Gnathifera</taxon>
        <taxon>Rotifera</taxon>
        <taxon>Eurotatoria</taxon>
        <taxon>Bdelloidea</taxon>
        <taxon>Philodinida</taxon>
        <taxon>Philodinidae</taxon>
        <taxon>Rotaria</taxon>
    </lineage>
</organism>
<keyword evidence="3 9" id="KW-0808">Transferase</keyword>
<dbReference type="InterPro" id="IPR000768">
    <property type="entry name" value="ART"/>
</dbReference>
<dbReference type="Pfam" id="PF01129">
    <property type="entry name" value="ART"/>
    <property type="match status" value="1"/>
</dbReference>
<dbReference type="GO" id="GO:0106274">
    <property type="term" value="F:NAD+-protein-arginine ADP-ribosyltransferase activity"/>
    <property type="evidence" value="ECO:0007669"/>
    <property type="project" value="UniProtKB-EC"/>
</dbReference>
<dbReference type="SMART" id="SM00028">
    <property type="entry name" value="TPR"/>
    <property type="match status" value="6"/>
</dbReference>
<dbReference type="GO" id="GO:0016779">
    <property type="term" value="F:nucleotidyltransferase activity"/>
    <property type="evidence" value="ECO:0007669"/>
    <property type="project" value="UniProtKB-KW"/>
</dbReference>
<dbReference type="AlphaFoldDB" id="A0A816ELL8"/>
<dbReference type="SUPFAM" id="SSF48452">
    <property type="entry name" value="TPR-like"/>
    <property type="match status" value="1"/>
</dbReference>
<feature type="non-terminal residue" evidence="11">
    <location>
        <position position="655"/>
    </location>
</feature>
<evidence type="ECO:0000256" key="1">
    <source>
        <dbReference type="ARBA" id="ARBA00009558"/>
    </source>
</evidence>
<protein>
    <recommendedName>
        <fullName evidence="9">NAD(P)(+)--arginine ADP-ribosyltransferase</fullName>
        <ecNumber evidence="9">2.4.2.31</ecNumber>
    </recommendedName>
    <alternativeName>
        <fullName evidence="9">Mono(ADP-ribosyl)transferase</fullName>
    </alternativeName>
</protein>
<comment type="caution">
    <text evidence="11">The sequence shown here is derived from an EMBL/GenBank/DDBJ whole genome shotgun (WGS) entry which is preliminary data.</text>
</comment>
<gene>
    <name evidence="11" type="ORF">JXQ802_LOCUS55074</name>
    <name evidence="10" type="ORF">PYM288_LOCUS38562</name>
</gene>
<evidence type="ECO:0000256" key="7">
    <source>
        <dbReference type="ARBA" id="ARBA00047597"/>
    </source>
</evidence>
<sequence>ENKEDISLLWFDKNLNSNIDDIRLTKDLLRQINNYVLFFTEPAECLQYIKDVKDEKIILIISGLFTKDDDFLRQIHVFRQIDSVFIFCIEKEKYENILWNSNYSKIIGIFTEQETLMRSIRQTIRLVEQQSAVFNLYNHTQKSIRNLTNKSGSFVWHQLIKDVLQKMPADTTAGKREMLDKCYTYYRGNKKELQNIQEFERTYTSDDAIRWYTKDCFIYRLVNKALRTEDIDVLYTFRYFIIGLSACLGKYHQLWKQCQKIEILRLYRGIKQTNDETKRLKESIGSLISTNGFFSTTKSKSVAKIYAGIGYNDTKYESLLFEIDIDTQTHANCIFADISSYSHFADEQEVLFDLGTVFEIVSVDYNSTDKYWICRMMTTSRGMEIAEEYLTFRKSEMTGTNVDLVILFGHLLYDMGEYNRSQKYFEKLLTDRGNDANVYFGIGHAQYIKLPCPYIDLIDVLTTAALTYREVGDYDKSLRYQTKALEIVKQVLPDKHPYLGIALNNIGKAYYKKCDYEKAMHYFEQTTQVFAHVWPDYHQRRAIPLNHLGKIYYRIKNYDQTLNYYSQALDMLEKTVSINHADSAYTLKNMGEVHLDLLDFDKAYNYFYRALNIYKEKFGSNTDQREIAKCYHLIGQVYLKQNDYEHALEYFHVTL</sequence>
<proteinExistence type="inferred from homology"/>
<dbReference type="EMBL" id="CAJNOH010009509">
    <property type="protein sequence ID" value="CAF1499354.1"/>
    <property type="molecule type" value="Genomic_DNA"/>
</dbReference>
<dbReference type="Pfam" id="PF13424">
    <property type="entry name" value="TPR_12"/>
    <property type="match status" value="2"/>
</dbReference>
<evidence type="ECO:0000313" key="11">
    <source>
        <dbReference type="EMBL" id="CAF1654567.1"/>
    </source>
</evidence>
<evidence type="ECO:0000313" key="10">
    <source>
        <dbReference type="EMBL" id="CAF1499354.1"/>
    </source>
</evidence>
<dbReference type="PROSITE" id="PS50293">
    <property type="entry name" value="TPR_REGION"/>
    <property type="match status" value="1"/>
</dbReference>
<evidence type="ECO:0000256" key="9">
    <source>
        <dbReference type="RuleBase" id="RU361228"/>
    </source>
</evidence>
<keyword evidence="5" id="KW-0677">Repeat</keyword>
<evidence type="ECO:0000256" key="6">
    <source>
        <dbReference type="ARBA" id="ARBA00022803"/>
    </source>
</evidence>
<dbReference type="Pfam" id="PF13181">
    <property type="entry name" value="TPR_8"/>
    <property type="match status" value="2"/>
</dbReference>
<dbReference type="InterPro" id="IPR019734">
    <property type="entry name" value="TPR_rpt"/>
</dbReference>
<name>A0A816ELL8_9BILA</name>
<feature type="non-terminal residue" evidence="11">
    <location>
        <position position="1"/>
    </location>
</feature>
<evidence type="ECO:0000256" key="4">
    <source>
        <dbReference type="ARBA" id="ARBA00022695"/>
    </source>
</evidence>
<keyword evidence="9" id="KW-0520">NAD</keyword>
<evidence type="ECO:0000256" key="5">
    <source>
        <dbReference type="ARBA" id="ARBA00022737"/>
    </source>
</evidence>
<feature type="repeat" description="TPR" evidence="8">
    <location>
        <begin position="542"/>
        <end position="575"/>
    </location>
</feature>
<dbReference type="PANTHER" id="PTHR45641:SF19">
    <property type="entry name" value="NEPHROCYSTIN-3"/>
    <property type="match status" value="1"/>
</dbReference>
<dbReference type="PROSITE" id="PS51996">
    <property type="entry name" value="TR_MART"/>
    <property type="match status" value="1"/>
</dbReference>
<keyword evidence="2 9" id="KW-0328">Glycosyltransferase</keyword>
<dbReference type="Proteomes" id="UP000663870">
    <property type="component" value="Unassembled WGS sequence"/>
</dbReference>
<dbReference type="PROSITE" id="PS50005">
    <property type="entry name" value="TPR"/>
    <property type="match status" value="3"/>
</dbReference>
<dbReference type="Proteomes" id="UP000663854">
    <property type="component" value="Unassembled WGS sequence"/>
</dbReference>
<keyword evidence="9" id="KW-0521">NADP</keyword>
<keyword evidence="12" id="KW-1185">Reference proteome</keyword>
<dbReference type="Gene3D" id="3.90.176.10">
    <property type="entry name" value="Toxin ADP-ribosyltransferase, Chain A, domain 1"/>
    <property type="match status" value="1"/>
</dbReference>
<dbReference type="EMBL" id="CAJNOL010011288">
    <property type="protein sequence ID" value="CAF1654567.1"/>
    <property type="molecule type" value="Genomic_DNA"/>
</dbReference>
<evidence type="ECO:0000256" key="3">
    <source>
        <dbReference type="ARBA" id="ARBA00022679"/>
    </source>
</evidence>
<comment type="catalytic activity">
    <reaction evidence="7 9">
        <text>L-arginyl-[protein] + NAD(+) = N(omega)-(ADP-D-ribosyl)-L-arginyl-[protein] + nicotinamide + H(+)</text>
        <dbReference type="Rhea" id="RHEA:19149"/>
        <dbReference type="Rhea" id="RHEA-COMP:10532"/>
        <dbReference type="Rhea" id="RHEA-COMP:15087"/>
        <dbReference type="ChEBI" id="CHEBI:15378"/>
        <dbReference type="ChEBI" id="CHEBI:17154"/>
        <dbReference type="ChEBI" id="CHEBI:29965"/>
        <dbReference type="ChEBI" id="CHEBI:57540"/>
        <dbReference type="ChEBI" id="CHEBI:142554"/>
        <dbReference type="EC" id="2.4.2.31"/>
    </reaction>
</comment>
<evidence type="ECO:0000313" key="12">
    <source>
        <dbReference type="Proteomes" id="UP000663870"/>
    </source>
</evidence>
<keyword evidence="4" id="KW-0548">Nucleotidyltransferase</keyword>
<dbReference type="Gene3D" id="1.25.40.10">
    <property type="entry name" value="Tetratricopeptide repeat domain"/>
    <property type="match status" value="3"/>
</dbReference>
<accession>A0A816ELL8</accession>
<feature type="repeat" description="TPR" evidence="8">
    <location>
        <begin position="500"/>
        <end position="533"/>
    </location>
</feature>
<feature type="repeat" description="TPR" evidence="8">
    <location>
        <begin position="584"/>
        <end position="617"/>
    </location>
</feature>
<keyword evidence="6 8" id="KW-0802">TPR repeat</keyword>
<evidence type="ECO:0000256" key="8">
    <source>
        <dbReference type="PROSITE-ProRule" id="PRU00339"/>
    </source>
</evidence>
<dbReference type="SUPFAM" id="SSF56399">
    <property type="entry name" value="ADP-ribosylation"/>
    <property type="match status" value="1"/>
</dbReference>
<dbReference type="InterPro" id="IPR011990">
    <property type="entry name" value="TPR-like_helical_dom_sf"/>
</dbReference>
<dbReference type="PANTHER" id="PTHR45641">
    <property type="entry name" value="TETRATRICOPEPTIDE REPEAT PROTEIN (AFU_ORTHOLOGUE AFUA_6G03870)"/>
    <property type="match status" value="1"/>
</dbReference>
<evidence type="ECO:0000256" key="2">
    <source>
        <dbReference type="ARBA" id="ARBA00022676"/>
    </source>
</evidence>
<reference evidence="11" key="1">
    <citation type="submission" date="2021-02" db="EMBL/GenBank/DDBJ databases">
        <authorList>
            <person name="Nowell W R."/>
        </authorList>
    </citation>
    <scope>NUCLEOTIDE SEQUENCE</scope>
</reference>
<comment type="similarity">
    <text evidence="1 9">Belongs to the Arg-specific ADP-ribosyltransferase family.</text>
</comment>
<dbReference type="EC" id="2.4.2.31" evidence="9"/>